<keyword evidence="9 11" id="KW-0443">Lipid metabolism</keyword>
<dbReference type="SUPFAM" id="SSF53756">
    <property type="entry name" value="UDP-Glycosyltransferase/glycogen phosphorylase"/>
    <property type="match status" value="1"/>
</dbReference>
<dbReference type="Proteomes" id="UP000623509">
    <property type="component" value="Unassembled WGS sequence"/>
</dbReference>
<dbReference type="UniPathway" id="UPA00973"/>
<dbReference type="Proteomes" id="UP000216107">
    <property type="component" value="Unassembled WGS sequence"/>
</dbReference>
<dbReference type="HAMAP" id="MF_00392">
    <property type="entry name" value="LpxB"/>
    <property type="match status" value="1"/>
</dbReference>
<keyword evidence="7 11" id="KW-0328">Glycosyltransferase</keyword>
<comment type="caution">
    <text evidence="13">The sequence shown here is derived from an EMBL/GenBank/DDBJ whole genome shotgun (WGS) entry which is preliminary data.</text>
</comment>
<evidence type="ECO:0000256" key="5">
    <source>
        <dbReference type="ARBA" id="ARBA00022516"/>
    </source>
</evidence>
<reference evidence="13 14" key="2">
    <citation type="submission" date="2017-07" db="EMBL/GenBank/DDBJ databases">
        <title>Candidatus Dactylopiibacterium carminicum, a nitrogen-fixing symbiont of the cochineal insect Dactylopius coccus and Dactylopius opuntiae (Hemiptera: Coccoidea: Dactylopiidae).</title>
        <authorList>
            <person name="Vera A."/>
        </authorList>
    </citation>
    <scope>NUCLEOTIDE SEQUENCE [LARGE SCALE GENOMIC DNA]</scope>
    <source>
        <strain evidence="13 14">NFDCM</strain>
    </source>
</reference>
<dbReference type="PANTHER" id="PTHR30372:SF4">
    <property type="entry name" value="LIPID-A-DISACCHARIDE SYNTHASE, MITOCHONDRIAL-RELATED"/>
    <property type="match status" value="1"/>
</dbReference>
<evidence type="ECO:0000256" key="11">
    <source>
        <dbReference type="HAMAP-Rule" id="MF_00392"/>
    </source>
</evidence>
<comment type="function">
    <text evidence="1 11">Condensation of UDP-2,3-diacylglucosamine and 2,3-diacylglucosamine-1-phosphate to form lipid A disaccharide, a precursor of lipid A, a phosphorylated glycolipid that anchors the lipopolysaccharide to the outer membrane of the cell.</text>
</comment>
<evidence type="ECO:0000256" key="2">
    <source>
        <dbReference type="ARBA" id="ARBA00007868"/>
    </source>
</evidence>
<evidence type="ECO:0000313" key="15">
    <source>
        <dbReference type="Proteomes" id="UP000623509"/>
    </source>
</evidence>
<dbReference type="InterPro" id="IPR003835">
    <property type="entry name" value="Glyco_trans_19"/>
</dbReference>
<evidence type="ECO:0000256" key="9">
    <source>
        <dbReference type="ARBA" id="ARBA00023098"/>
    </source>
</evidence>
<dbReference type="EMBL" id="NMRN01000041">
    <property type="protein sequence ID" value="PAS92316.1"/>
    <property type="molecule type" value="Genomic_DNA"/>
</dbReference>
<evidence type="ECO:0000256" key="7">
    <source>
        <dbReference type="ARBA" id="ARBA00022676"/>
    </source>
</evidence>
<dbReference type="GO" id="GO:0009245">
    <property type="term" value="P:lipid A biosynthetic process"/>
    <property type="evidence" value="ECO:0007669"/>
    <property type="project" value="UniProtKB-UniRule"/>
</dbReference>
<evidence type="ECO:0000256" key="3">
    <source>
        <dbReference type="ARBA" id="ARBA00012687"/>
    </source>
</evidence>
<dbReference type="GO" id="GO:0005543">
    <property type="term" value="F:phospholipid binding"/>
    <property type="evidence" value="ECO:0007669"/>
    <property type="project" value="TreeGrafter"/>
</dbReference>
<reference evidence="12 15" key="1">
    <citation type="submission" date="2016-08" db="EMBL/GenBank/DDBJ databases">
        <title>Candidatus Dactylopiibacterium carminicum genome sequence.</title>
        <authorList>
            <person name="Ramirez-Puebla S.T."/>
            <person name="Ormeno-Orrillo E."/>
            <person name="Vera-Ponce De Leon A."/>
            <person name="Luis L."/>
            <person name="Sanchez-Flores A."/>
            <person name="Monica R."/>
            <person name="Martinez-Romero E."/>
        </authorList>
    </citation>
    <scope>NUCLEOTIDE SEQUENCE [LARGE SCALE GENOMIC DNA]</scope>
    <source>
        <strain evidence="12">END1</strain>
    </source>
</reference>
<organism evidence="13 14">
    <name type="scientific">Candidatus Dactylopiibacterium carminicum</name>
    <dbReference type="NCBI Taxonomy" id="857335"/>
    <lineage>
        <taxon>Bacteria</taxon>
        <taxon>Pseudomonadati</taxon>
        <taxon>Pseudomonadota</taxon>
        <taxon>Betaproteobacteria</taxon>
        <taxon>Rhodocyclales</taxon>
        <taxon>Rhodocyclaceae</taxon>
        <taxon>Candidatus Dactylopiibacterium</taxon>
    </lineage>
</organism>
<dbReference type="RefSeq" id="WP_095525249.1">
    <property type="nucleotide sequence ID" value="NZ_MDUX01000045.1"/>
</dbReference>
<gene>
    <name evidence="11" type="primary">lpxB</name>
    <name evidence="12" type="ORF">BGI27_12725</name>
    <name evidence="13" type="ORF">CGU29_12030</name>
</gene>
<evidence type="ECO:0000256" key="6">
    <source>
        <dbReference type="ARBA" id="ARBA00022556"/>
    </source>
</evidence>
<comment type="catalytic activity">
    <reaction evidence="10 11">
        <text>a lipid X + a UDP-2-N,3-O-bis[(3R)-3-hydroxyacyl]-alpha-D-glucosamine = a lipid A disaccharide + UDP + H(+)</text>
        <dbReference type="Rhea" id="RHEA:67828"/>
        <dbReference type="ChEBI" id="CHEBI:15378"/>
        <dbReference type="ChEBI" id="CHEBI:58223"/>
        <dbReference type="ChEBI" id="CHEBI:137748"/>
        <dbReference type="ChEBI" id="CHEBI:176338"/>
        <dbReference type="ChEBI" id="CHEBI:176343"/>
        <dbReference type="EC" id="2.4.1.182"/>
    </reaction>
</comment>
<evidence type="ECO:0000256" key="4">
    <source>
        <dbReference type="ARBA" id="ARBA00020902"/>
    </source>
</evidence>
<dbReference type="GO" id="GO:0008915">
    <property type="term" value="F:lipid-A-disaccharide synthase activity"/>
    <property type="evidence" value="ECO:0007669"/>
    <property type="project" value="UniProtKB-UniRule"/>
</dbReference>
<accession>A0A272EQI2</accession>
<dbReference type="NCBIfam" id="TIGR00215">
    <property type="entry name" value="lpxB"/>
    <property type="match status" value="1"/>
</dbReference>
<dbReference type="OrthoDB" id="9801642at2"/>
<evidence type="ECO:0000256" key="8">
    <source>
        <dbReference type="ARBA" id="ARBA00022679"/>
    </source>
</evidence>
<comment type="similarity">
    <text evidence="2 11">Belongs to the LpxB family.</text>
</comment>
<dbReference type="PANTHER" id="PTHR30372">
    <property type="entry name" value="LIPID-A-DISACCHARIDE SYNTHASE"/>
    <property type="match status" value="1"/>
</dbReference>
<evidence type="ECO:0000256" key="10">
    <source>
        <dbReference type="ARBA" id="ARBA00048975"/>
    </source>
</evidence>
<comment type="pathway">
    <text evidence="11">Bacterial outer membrane biogenesis; LPS lipid A biosynthesis.</text>
</comment>
<keyword evidence="6 11" id="KW-0441">Lipid A biosynthesis</keyword>
<evidence type="ECO:0000313" key="13">
    <source>
        <dbReference type="EMBL" id="PAS92316.1"/>
    </source>
</evidence>
<sequence>MRIAIVAGEASGDLLAAHLIRALRARLPQARFVGIGGPRMEAEGFESWWPAETLAVMGVVDVLASLPELLRVRRGLLARLKAEPPDVFIGVDAPDFNLSVERRLRRRGVRTIHYVSPSIWAWRGHRVHKIGRAASRILCLFPFEPELYTRHGYQASFVGHPLADVFPLEPSREAARELLQIEPDACVVAMLPGSRAGEVGHLAACYVATMQQMLAKRPALQFLVPLITRQTREQFEMALFQAGAQDLPVRLLFGHAHEALTAADVALVASGTATLETALLKRPMVITYKLGKWTFRIARWLNYLPWAGLPNILAREFIVPELLQDQATPQALSSALLQWLDDADARRAVLARFEQIHLSLRQNNAERAADAVLAELKQA</sequence>
<protein>
    <recommendedName>
        <fullName evidence="4 11">Lipid-A-disaccharide synthase</fullName>
        <ecNumber evidence="3 11">2.4.1.182</ecNumber>
    </recommendedName>
</protein>
<keyword evidence="5 11" id="KW-0444">Lipid biosynthesis</keyword>
<dbReference type="GO" id="GO:0016020">
    <property type="term" value="C:membrane"/>
    <property type="evidence" value="ECO:0007669"/>
    <property type="project" value="GOC"/>
</dbReference>
<proteinExistence type="inferred from homology"/>
<name>A0A272EQI2_9RHOO</name>
<dbReference type="EMBL" id="MDUX01000045">
    <property type="protein sequence ID" value="KAF7598553.1"/>
    <property type="molecule type" value="Genomic_DNA"/>
</dbReference>
<evidence type="ECO:0000256" key="1">
    <source>
        <dbReference type="ARBA" id="ARBA00002056"/>
    </source>
</evidence>
<keyword evidence="15" id="KW-1185">Reference proteome</keyword>
<dbReference type="AlphaFoldDB" id="A0A272EQI2"/>
<evidence type="ECO:0000313" key="12">
    <source>
        <dbReference type="EMBL" id="KAF7598553.1"/>
    </source>
</evidence>
<dbReference type="EC" id="2.4.1.182" evidence="3 11"/>
<evidence type="ECO:0000313" key="14">
    <source>
        <dbReference type="Proteomes" id="UP000216107"/>
    </source>
</evidence>
<dbReference type="Pfam" id="PF02684">
    <property type="entry name" value="LpxB"/>
    <property type="match status" value="1"/>
</dbReference>
<keyword evidence="8 11" id="KW-0808">Transferase</keyword>